<feature type="domain" description="C-type lectin" evidence="4">
    <location>
        <begin position="198"/>
        <end position="306"/>
    </location>
</feature>
<keyword evidence="1" id="KW-0732">Signal</keyword>
<keyword evidence="3" id="KW-0768">Sushi</keyword>
<dbReference type="PROSITE" id="PS50923">
    <property type="entry name" value="SUSHI"/>
    <property type="match status" value="1"/>
</dbReference>
<dbReference type="InterPro" id="IPR035976">
    <property type="entry name" value="Sushi/SCR/CCP_sf"/>
</dbReference>
<dbReference type="CDD" id="cd00037">
    <property type="entry name" value="CLECT"/>
    <property type="match status" value="1"/>
</dbReference>
<dbReference type="Gene3D" id="2.10.70.10">
    <property type="entry name" value="Complement Module, domain 1"/>
    <property type="match status" value="1"/>
</dbReference>
<evidence type="ECO:0000256" key="2">
    <source>
        <dbReference type="ARBA" id="ARBA00023157"/>
    </source>
</evidence>
<protein>
    <submittedName>
        <fullName evidence="6">MRC</fullName>
    </submittedName>
</protein>
<feature type="disulfide bond" evidence="3">
    <location>
        <begin position="128"/>
        <end position="171"/>
    </location>
</feature>
<dbReference type="InterPro" id="IPR001304">
    <property type="entry name" value="C-type_lectin-like"/>
</dbReference>
<name>A0A6J8E9N2_MYTCO</name>
<dbReference type="Gene3D" id="3.10.100.10">
    <property type="entry name" value="Mannose-Binding Protein A, subunit A"/>
    <property type="match status" value="1"/>
</dbReference>
<accession>A0A6J8E9N2</accession>
<dbReference type="InterPro" id="IPR016187">
    <property type="entry name" value="CTDL_fold"/>
</dbReference>
<dbReference type="InterPro" id="IPR016186">
    <property type="entry name" value="C-type_lectin-like/link_sf"/>
</dbReference>
<dbReference type="InterPro" id="IPR050828">
    <property type="entry name" value="C-type_lectin/matrix_domain"/>
</dbReference>
<dbReference type="Pfam" id="PF00059">
    <property type="entry name" value="Lectin_C"/>
    <property type="match status" value="1"/>
</dbReference>
<feature type="domain" description="Sushi" evidence="5">
    <location>
        <begin position="126"/>
        <end position="185"/>
    </location>
</feature>
<evidence type="ECO:0000256" key="1">
    <source>
        <dbReference type="ARBA" id="ARBA00022729"/>
    </source>
</evidence>
<comment type="caution">
    <text evidence="3">Lacks conserved residue(s) required for the propagation of feature annotation.</text>
</comment>
<dbReference type="Proteomes" id="UP000507470">
    <property type="component" value="Unassembled WGS sequence"/>
</dbReference>
<reference evidence="6 7" key="1">
    <citation type="submission" date="2020-06" db="EMBL/GenBank/DDBJ databases">
        <authorList>
            <person name="Li R."/>
            <person name="Bekaert M."/>
        </authorList>
    </citation>
    <scope>NUCLEOTIDE SEQUENCE [LARGE SCALE GENOMIC DNA]</scope>
    <source>
        <strain evidence="7">wild</strain>
    </source>
</reference>
<dbReference type="PROSITE" id="PS50041">
    <property type="entry name" value="C_TYPE_LECTIN_2"/>
    <property type="match status" value="1"/>
</dbReference>
<dbReference type="EMBL" id="CACVKT020008723">
    <property type="protein sequence ID" value="CAC5416918.1"/>
    <property type="molecule type" value="Genomic_DNA"/>
</dbReference>
<dbReference type="SMART" id="SM00034">
    <property type="entry name" value="CLECT"/>
    <property type="match status" value="1"/>
</dbReference>
<evidence type="ECO:0000313" key="6">
    <source>
        <dbReference type="EMBL" id="CAC5416918.1"/>
    </source>
</evidence>
<proteinExistence type="predicted"/>
<evidence type="ECO:0000259" key="4">
    <source>
        <dbReference type="PROSITE" id="PS50041"/>
    </source>
</evidence>
<gene>
    <name evidence="6" type="ORF">MCOR_49488</name>
</gene>
<keyword evidence="2 3" id="KW-1015">Disulfide bond</keyword>
<dbReference type="AlphaFoldDB" id="A0A6J8E9N2"/>
<dbReference type="SUPFAM" id="SSF56436">
    <property type="entry name" value="C-type lectin-like"/>
    <property type="match status" value="1"/>
</dbReference>
<dbReference type="SUPFAM" id="SSF57535">
    <property type="entry name" value="Complement control module/SCR domain"/>
    <property type="match status" value="1"/>
</dbReference>
<keyword evidence="7" id="KW-1185">Reference proteome</keyword>
<organism evidence="6 7">
    <name type="scientific">Mytilus coruscus</name>
    <name type="common">Sea mussel</name>
    <dbReference type="NCBI Taxonomy" id="42192"/>
    <lineage>
        <taxon>Eukaryota</taxon>
        <taxon>Metazoa</taxon>
        <taxon>Spiralia</taxon>
        <taxon>Lophotrochozoa</taxon>
        <taxon>Mollusca</taxon>
        <taxon>Bivalvia</taxon>
        <taxon>Autobranchia</taxon>
        <taxon>Pteriomorphia</taxon>
        <taxon>Mytilida</taxon>
        <taxon>Mytiloidea</taxon>
        <taxon>Mytilidae</taxon>
        <taxon>Mytilinae</taxon>
        <taxon>Mytilus</taxon>
    </lineage>
</organism>
<evidence type="ECO:0000313" key="7">
    <source>
        <dbReference type="Proteomes" id="UP000507470"/>
    </source>
</evidence>
<dbReference type="PANTHER" id="PTHR45710">
    <property type="entry name" value="C-TYPE LECTIN DOMAIN-CONTAINING PROTEIN 180"/>
    <property type="match status" value="1"/>
</dbReference>
<dbReference type="InterPro" id="IPR000436">
    <property type="entry name" value="Sushi_SCR_CCP_dom"/>
</dbReference>
<dbReference type="OrthoDB" id="6114075at2759"/>
<evidence type="ECO:0000256" key="3">
    <source>
        <dbReference type="PROSITE-ProRule" id="PRU00302"/>
    </source>
</evidence>
<sequence>MNDVCSADDDTCKKPNLSGVGMIEKGKCSKTGVLLRFHHLPLLECAKECFITSQCTSINYRQNWKLCDLVMVDPDGNEIDADPSCIKSDITTWKKSLAGKCADYKCAKGKKCQLNAKDNELQCVDAYCKDLPPTSNAAIDEPFGLRRNLDTGNKYKCKNDYKMEGKPFAVCQSPGHWKVLFTCTKVVCSAHGYTYDEATNTCIKLVKTDGSTWMNAKSTCKKEGGDLVSISTMKKWNFIIRYLGENRKNVWIGLKDKKWMTGEDINSVFDNISQLNNFDPDYEKETDNTCGVIYRSPKPLQDANCNIQKYKWLLCELLIP</sequence>
<dbReference type="PANTHER" id="PTHR45710:SF26">
    <property type="entry name" value="RH26557P"/>
    <property type="match status" value="1"/>
</dbReference>
<evidence type="ECO:0000259" key="5">
    <source>
        <dbReference type="PROSITE" id="PS50923"/>
    </source>
</evidence>